<keyword evidence="3" id="KW-1185">Reference proteome</keyword>
<evidence type="ECO:0000256" key="1">
    <source>
        <dbReference type="SAM" id="SignalP"/>
    </source>
</evidence>
<dbReference type="EMBL" id="NWUX01000001">
    <property type="protein sequence ID" value="PCF97163.1"/>
    <property type="molecule type" value="Genomic_DNA"/>
</dbReference>
<protein>
    <submittedName>
        <fullName evidence="2">Uncharacterized protein</fullName>
    </submittedName>
</protein>
<dbReference type="AlphaFoldDB" id="A0A2A4HSU8"/>
<name>A0A2A4HSU8_9GAMM</name>
<feature type="chain" id="PRO_5012517276" evidence="1">
    <location>
        <begin position="40"/>
        <end position="68"/>
    </location>
</feature>
<accession>A0A2A4HSU8</accession>
<evidence type="ECO:0000313" key="3">
    <source>
        <dbReference type="Proteomes" id="UP000218677"/>
    </source>
</evidence>
<proteinExistence type="predicted"/>
<feature type="signal peptide" evidence="1">
    <location>
        <begin position="1"/>
        <end position="39"/>
    </location>
</feature>
<comment type="caution">
    <text evidence="2">The sequence shown here is derived from an EMBL/GenBank/DDBJ whole genome shotgun (WGS) entry which is preliminary data.</text>
</comment>
<keyword evidence="1" id="KW-0732">Signal</keyword>
<dbReference type="Proteomes" id="UP000218677">
    <property type="component" value="Unassembled WGS sequence"/>
</dbReference>
<gene>
    <name evidence="2" type="ORF">CPA45_00005</name>
</gene>
<evidence type="ECO:0000313" key="2">
    <source>
        <dbReference type="EMBL" id="PCF97163.1"/>
    </source>
</evidence>
<organism evidence="2 3">
    <name type="scientific">Vreelandella nigrificans</name>
    <dbReference type="NCBI Taxonomy" id="2042704"/>
    <lineage>
        <taxon>Bacteria</taxon>
        <taxon>Pseudomonadati</taxon>
        <taxon>Pseudomonadota</taxon>
        <taxon>Gammaproteobacteria</taxon>
        <taxon>Oceanospirillales</taxon>
        <taxon>Halomonadaceae</taxon>
        <taxon>Vreelandella</taxon>
    </lineage>
</organism>
<sequence length="68" mass="7749">AFLLPRKTWSLMLLTKRSNLLTTLAGLTLATLLSPSAWALDEKAQAAKDEGMRLWDISEWIEMQPYLE</sequence>
<reference evidence="3" key="1">
    <citation type="submission" date="2017-09" db="EMBL/GenBank/DDBJ databases">
        <authorList>
            <person name="Cho G.-S."/>
            <person name="Oguntoyinbo F.A."/>
            <person name="Cnockaert M."/>
            <person name="Kabisch J."/>
            <person name="Neve H."/>
            <person name="Bockelmann W."/>
            <person name="Wenning M."/>
            <person name="Franz C.M."/>
            <person name="Vandamme P."/>
        </authorList>
    </citation>
    <scope>NUCLEOTIDE SEQUENCE [LARGE SCALE GENOMIC DNA]</scope>
    <source>
        <strain evidence="3">MBT G8648</strain>
    </source>
</reference>
<feature type="non-terminal residue" evidence="2">
    <location>
        <position position="1"/>
    </location>
</feature>